<dbReference type="Proteomes" id="UP001295444">
    <property type="component" value="Chromosome 04"/>
</dbReference>
<organism evidence="2 3">
    <name type="scientific">Pelobates cultripes</name>
    <name type="common">Western spadefoot toad</name>
    <dbReference type="NCBI Taxonomy" id="61616"/>
    <lineage>
        <taxon>Eukaryota</taxon>
        <taxon>Metazoa</taxon>
        <taxon>Chordata</taxon>
        <taxon>Craniata</taxon>
        <taxon>Vertebrata</taxon>
        <taxon>Euteleostomi</taxon>
        <taxon>Amphibia</taxon>
        <taxon>Batrachia</taxon>
        <taxon>Anura</taxon>
        <taxon>Pelobatoidea</taxon>
        <taxon>Pelobatidae</taxon>
        <taxon>Pelobates</taxon>
    </lineage>
</organism>
<keyword evidence="3" id="KW-1185">Reference proteome</keyword>
<keyword evidence="2" id="KW-0176">Collagen</keyword>
<dbReference type="InterPro" id="IPR036465">
    <property type="entry name" value="vWFA_dom_sf"/>
</dbReference>
<feature type="domain" description="VWFA" evidence="1">
    <location>
        <begin position="29"/>
        <end position="217"/>
    </location>
</feature>
<sequence>MQTLTCMVKKKINVLPQTPNCYKSCQPVDVVFVIDSSESVGRTNFSLAKNFVINIANRIGKMAKNTSDMTGSRLGVVQYSDQGNVQAIRMDDPSITTKSSFISRVKSMEWLAGGTWTPSALKYTYEQLIWLNERVVNKVVAIVITDGRYDPKDIDKLEWLCKGVDVYAIGIGDMFNTIAEKKELEKIACNVRERVKNLSVYAELAAEDFLETMEDILCPEPDITCPDSVCTQAITLGPLVGRPVDIVFFVDGSERTGKENFVHFLRFIKHIAHELKLATHDQDLQGARIAVIQYGGENEQNMLLGFTFNLTNFQTLPSNAVYYESSSHIGTAILYVIKNILHGQSGGARENAEVSFVFITDGMSNSKNLAEGLDMIRANNIVTCAVAVGSDVNSARLTQLALKDTASIFILKQHEQLFSTALIRNIVQWLG</sequence>
<dbReference type="Pfam" id="PF00092">
    <property type="entry name" value="VWA"/>
    <property type="match status" value="2"/>
</dbReference>
<dbReference type="PANTHER" id="PTHR22588:SF15">
    <property type="entry name" value="VWFA DOMAIN-CONTAINING PROTEIN"/>
    <property type="match status" value="1"/>
</dbReference>
<gene>
    <name evidence="2" type="ORF">PECUL_23A004391</name>
</gene>
<dbReference type="GO" id="GO:0005581">
    <property type="term" value="C:collagen trimer"/>
    <property type="evidence" value="ECO:0007669"/>
    <property type="project" value="UniProtKB-KW"/>
</dbReference>
<dbReference type="SMART" id="SM00327">
    <property type="entry name" value="VWA"/>
    <property type="match status" value="2"/>
</dbReference>
<dbReference type="AlphaFoldDB" id="A0AAD1RY77"/>
<dbReference type="InterPro" id="IPR052229">
    <property type="entry name" value="Collagen-VI/PIF"/>
</dbReference>
<evidence type="ECO:0000259" key="1">
    <source>
        <dbReference type="PROSITE" id="PS50234"/>
    </source>
</evidence>
<dbReference type="InterPro" id="IPR002035">
    <property type="entry name" value="VWF_A"/>
</dbReference>
<name>A0AAD1RY77_PELCU</name>
<accession>A0AAD1RY77</accession>
<dbReference type="Gene3D" id="3.40.50.410">
    <property type="entry name" value="von Willebrand factor, type A domain"/>
    <property type="match status" value="2"/>
</dbReference>
<dbReference type="EMBL" id="OW240915">
    <property type="protein sequence ID" value="CAH2283640.1"/>
    <property type="molecule type" value="Genomic_DNA"/>
</dbReference>
<feature type="domain" description="VWFA" evidence="1">
    <location>
        <begin position="245"/>
        <end position="426"/>
    </location>
</feature>
<evidence type="ECO:0000313" key="2">
    <source>
        <dbReference type="EMBL" id="CAH2283640.1"/>
    </source>
</evidence>
<dbReference type="PANTHER" id="PTHR22588">
    <property type="entry name" value="VWFA DOMAIN-CONTAINING PROTEIN"/>
    <property type="match status" value="1"/>
</dbReference>
<dbReference type="CDD" id="cd01450">
    <property type="entry name" value="vWFA_subfamily_ECM"/>
    <property type="match status" value="1"/>
</dbReference>
<dbReference type="PROSITE" id="PS50234">
    <property type="entry name" value="VWFA"/>
    <property type="match status" value="2"/>
</dbReference>
<protein>
    <submittedName>
        <fullName evidence="2">Collagen alpha-2(VI) chain-like</fullName>
    </submittedName>
</protein>
<dbReference type="SUPFAM" id="SSF53300">
    <property type="entry name" value="vWA-like"/>
    <property type="match status" value="2"/>
</dbReference>
<dbReference type="PRINTS" id="PR00453">
    <property type="entry name" value="VWFADOMAIN"/>
</dbReference>
<reference evidence="2" key="1">
    <citation type="submission" date="2022-03" db="EMBL/GenBank/DDBJ databases">
        <authorList>
            <person name="Alioto T."/>
            <person name="Alioto T."/>
            <person name="Gomez Garrido J."/>
        </authorList>
    </citation>
    <scope>NUCLEOTIDE SEQUENCE</scope>
</reference>
<proteinExistence type="predicted"/>
<evidence type="ECO:0000313" key="3">
    <source>
        <dbReference type="Proteomes" id="UP001295444"/>
    </source>
</evidence>